<feature type="transmembrane region" description="Helical" evidence="6">
    <location>
        <begin position="82"/>
        <end position="104"/>
    </location>
</feature>
<evidence type="ECO:0000313" key="9">
    <source>
        <dbReference type="Proteomes" id="UP001422074"/>
    </source>
</evidence>
<gene>
    <name evidence="8" type="ORF">ABCQ75_07725</name>
</gene>
<feature type="transmembrane region" description="Helical" evidence="6">
    <location>
        <begin position="170"/>
        <end position="188"/>
    </location>
</feature>
<feature type="transmembrane region" description="Helical" evidence="6">
    <location>
        <begin position="29"/>
        <end position="52"/>
    </location>
</feature>
<keyword evidence="3 6" id="KW-1133">Transmembrane helix</keyword>
<name>A0ABU9WZ03_9MICC</name>
<dbReference type="InterPro" id="IPR011701">
    <property type="entry name" value="MFS"/>
</dbReference>
<keyword evidence="2 6" id="KW-0812">Transmembrane</keyword>
<dbReference type="PROSITE" id="PS50850">
    <property type="entry name" value="MFS"/>
    <property type="match status" value="1"/>
</dbReference>
<feature type="transmembrane region" description="Helical" evidence="6">
    <location>
        <begin position="242"/>
        <end position="264"/>
    </location>
</feature>
<evidence type="ECO:0000313" key="8">
    <source>
        <dbReference type="EMBL" id="MEN2744428.1"/>
    </source>
</evidence>
<dbReference type="EMBL" id="JBDFRB010000005">
    <property type="protein sequence ID" value="MEN2744428.1"/>
    <property type="molecule type" value="Genomic_DNA"/>
</dbReference>
<evidence type="ECO:0000256" key="3">
    <source>
        <dbReference type="ARBA" id="ARBA00022989"/>
    </source>
</evidence>
<dbReference type="PANTHER" id="PTHR23518">
    <property type="entry name" value="C-METHYLTRANSFERASE"/>
    <property type="match status" value="1"/>
</dbReference>
<dbReference type="Gene3D" id="1.20.1250.20">
    <property type="entry name" value="MFS general substrate transporter like domains"/>
    <property type="match status" value="2"/>
</dbReference>
<dbReference type="SUPFAM" id="SSF103473">
    <property type="entry name" value="MFS general substrate transporter"/>
    <property type="match status" value="1"/>
</dbReference>
<evidence type="ECO:0000259" key="7">
    <source>
        <dbReference type="PROSITE" id="PS50850"/>
    </source>
</evidence>
<sequence length="425" mass="43708">MEVLRPRWLTRNVATLSGVSFLQDAASELLYPVLPIFLTAVLGAPAAVVGAVEGAAEGAASVTKVVAGRLADRSSKRRLIGLGYGLAAVGKLVIALASAWPAVLAGRCVDRLGKGIRGAPRDALLTHGAEPASRGRIFGFHRMADSAGAVVGPAVGLGLLALVGGQIQPLLWVAVVPAVLSVLLVAAVREERGDPAAVVHPSLPPWARRPTPSPPPRAAPRLPRALPQSLPGRPPPALPRRLRWLIGVLAVFSLVNFPDALLLLRAHELGLPTEGVVAAYILFNVAYAALSYPAGALSDRVPRHLVFAAGLVFFAAGYLGLGLIEDPAWVFPILLAYGGFAACTDGVGKAWVSSLAPEGLQGRAQGLFQGLTGGGILVAGLWAGFAWGDAGQVPLLVSGTAALVLAAVLVGAGRHLAAQPHRRAA</sequence>
<dbReference type="Pfam" id="PF07690">
    <property type="entry name" value="MFS_1"/>
    <property type="match status" value="1"/>
</dbReference>
<feature type="transmembrane region" description="Helical" evidence="6">
    <location>
        <begin position="143"/>
        <end position="164"/>
    </location>
</feature>
<evidence type="ECO:0000256" key="5">
    <source>
        <dbReference type="SAM" id="MobiDB-lite"/>
    </source>
</evidence>
<feature type="transmembrane region" description="Helical" evidence="6">
    <location>
        <begin position="364"/>
        <end position="387"/>
    </location>
</feature>
<keyword evidence="9" id="KW-1185">Reference proteome</keyword>
<proteinExistence type="predicted"/>
<evidence type="ECO:0000256" key="1">
    <source>
        <dbReference type="ARBA" id="ARBA00004651"/>
    </source>
</evidence>
<feature type="transmembrane region" description="Helical" evidence="6">
    <location>
        <begin position="305"/>
        <end position="324"/>
    </location>
</feature>
<dbReference type="Proteomes" id="UP001422074">
    <property type="component" value="Unassembled WGS sequence"/>
</dbReference>
<dbReference type="RefSeq" id="WP_345884442.1">
    <property type="nucleotide sequence ID" value="NZ_JBDFRB010000005.1"/>
</dbReference>
<dbReference type="PANTHER" id="PTHR23518:SF2">
    <property type="entry name" value="MAJOR FACILITATOR SUPERFAMILY TRANSPORTER"/>
    <property type="match status" value="1"/>
</dbReference>
<accession>A0ABU9WZ03</accession>
<comment type="subcellular location">
    <subcellularLocation>
        <location evidence="1">Cell membrane</location>
        <topology evidence="1">Multi-pass membrane protein</topology>
    </subcellularLocation>
</comment>
<evidence type="ECO:0000256" key="2">
    <source>
        <dbReference type="ARBA" id="ARBA00022692"/>
    </source>
</evidence>
<protein>
    <submittedName>
        <fullName evidence="8">MFS transporter</fullName>
    </submittedName>
</protein>
<feature type="transmembrane region" description="Helical" evidence="6">
    <location>
        <begin position="393"/>
        <end position="413"/>
    </location>
</feature>
<feature type="transmembrane region" description="Helical" evidence="6">
    <location>
        <begin position="276"/>
        <end position="293"/>
    </location>
</feature>
<reference evidence="8 9" key="1">
    <citation type="submission" date="2024-05" db="EMBL/GenBank/DDBJ databases">
        <title>Sinomonas sp. nov., isolated from a waste landfill.</title>
        <authorList>
            <person name="Zhao Y."/>
        </authorList>
    </citation>
    <scope>NUCLEOTIDE SEQUENCE [LARGE SCALE GENOMIC DNA]</scope>
    <source>
        <strain evidence="8 9">CCTCC AB2014300</strain>
    </source>
</reference>
<dbReference type="InterPro" id="IPR036259">
    <property type="entry name" value="MFS_trans_sf"/>
</dbReference>
<evidence type="ECO:0000256" key="4">
    <source>
        <dbReference type="ARBA" id="ARBA00023136"/>
    </source>
</evidence>
<dbReference type="CDD" id="cd17370">
    <property type="entry name" value="MFS_MJ1317_like"/>
    <property type="match status" value="1"/>
</dbReference>
<keyword evidence="4 6" id="KW-0472">Membrane</keyword>
<feature type="transmembrane region" description="Helical" evidence="6">
    <location>
        <begin position="330"/>
        <end position="352"/>
    </location>
</feature>
<evidence type="ECO:0000256" key="6">
    <source>
        <dbReference type="SAM" id="Phobius"/>
    </source>
</evidence>
<feature type="compositionally biased region" description="Low complexity" evidence="5">
    <location>
        <begin position="219"/>
        <end position="231"/>
    </location>
</feature>
<feature type="region of interest" description="Disordered" evidence="5">
    <location>
        <begin position="203"/>
        <end position="234"/>
    </location>
</feature>
<dbReference type="InterPro" id="IPR020846">
    <property type="entry name" value="MFS_dom"/>
</dbReference>
<comment type="caution">
    <text evidence="8">The sequence shown here is derived from an EMBL/GenBank/DDBJ whole genome shotgun (WGS) entry which is preliminary data.</text>
</comment>
<organism evidence="8 9">
    <name type="scientific">Sinomonas halotolerans</name>
    <dbReference type="NCBI Taxonomy" id="1644133"/>
    <lineage>
        <taxon>Bacteria</taxon>
        <taxon>Bacillati</taxon>
        <taxon>Actinomycetota</taxon>
        <taxon>Actinomycetes</taxon>
        <taxon>Micrococcales</taxon>
        <taxon>Micrococcaceae</taxon>
        <taxon>Sinomonas</taxon>
    </lineage>
</organism>
<feature type="domain" description="Major facilitator superfamily (MFS) profile" evidence="7">
    <location>
        <begin position="12"/>
        <end position="416"/>
    </location>
</feature>